<accession>A0A6S7CHV3</accession>
<keyword evidence="2" id="KW-1185">Reference proteome</keyword>
<dbReference type="EMBL" id="CADIKM010000188">
    <property type="protein sequence ID" value="CAB3809623.1"/>
    <property type="molecule type" value="Genomic_DNA"/>
</dbReference>
<protein>
    <submittedName>
        <fullName evidence="1">Uncharacterized protein</fullName>
    </submittedName>
</protein>
<sequence length="176" mass="19483">MGLLQLQFHDPSLLVQGIHLHKLGLLGCFNCQGLHDTQKFTCDGGIDTGTAEAHASWRYVKSITSINGLRDTSSIGHRQATPTARTCKQASEQRSSATTRFYVARLAVGVGRELFLVALEFRPIDVAFMMLPEQDIPLLKRLGMLVALARTPIHYCHLLATLAVHVRSGIERILEH</sequence>
<gene>
    <name evidence="1" type="ORF">LMG28138_06110</name>
</gene>
<name>A0A6S7CHV3_9BURK</name>
<reference evidence="1 2" key="1">
    <citation type="submission" date="2020-04" db="EMBL/GenBank/DDBJ databases">
        <authorList>
            <person name="De Canck E."/>
        </authorList>
    </citation>
    <scope>NUCLEOTIDE SEQUENCE [LARGE SCALE GENOMIC DNA]</scope>
    <source>
        <strain evidence="1 2">LMG 28138</strain>
    </source>
</reference>
<proteinExistence type="predicted"/>
<evidence type="ECO:0000313" key="2">
    <source>
        <dbReference type="Proteomes" id="UP000494115"/>
    </source>
</evidence>
<dbReference type="AlphaFoldDB" id="A0A6S7CHV3"/>
<dbReference type="Proteomes" id="UP000494115">
    <property type="component" value="Unassembled WGS sequence"/>
</dbReference>
<evidence type="ECO:0000313" key="1">
    <source>
        <dbReference type="EMBL" id="CAB3809623.1"/>
    </source>
</evidence>
<organism evidence="1 2">
    <name type="scientific">Pararobbsia alpina</name>
    <dbReference type="NCBI Taxonomy" id="621374"/>
    <lineage>
        <taxon>Bacteria</taxon>
        <taxon>Pseudomonadati</taxon>
        <taxon>Pseudomonadota</taxon>
        <taxon>Betaproteobacteria</taxon>
        <taxon>Burkholderiales</taxon>
        <taxon>Burkholderiaceae</taxon>
        <taxon>Pararobbsia</taxon>
    </lineage>
</organism>